<dbReference type="Pfam" id="PF01657">
    <property type="entry name" value="Stress-antifung"/>
    <property type="match status" value="2"/>
</dbReference>
<evidence type="ECO:0000256" key="1">
    <source>
        <dbReference type="ARBA" id="ARBA00004167"/>
    </source>
</evidence>
<evidence type="ECO:0000313" key="21">
    <source>
        <dbReference type="RefSeq" id="XP_021823705.1"/>
    </source>
</evidence>
<keyword evidence="10 15" id="KW-0067">ATP-binding</keyword>
<evidence type="ECO:0000259" key="19">
    <source>
        <dbReference type="PROSITE" id="PS51473"/>
    </source>
</evidence>
<gene>
    <name evidence="21" type="primary">LOC110764954</name>
</gene>
<dbReference type="CDD" id="cd23509">
    <property type="entry name" value="Gnk2-like"/>
    <property type="match status" value="2"/>
</dbReference>
<evidence type="ECO:0000256" key="13">
    <source>
        <dbReference type="ARBA" id="ARBA00023170"/>
    </source>
</evidence>
<comment type="subcellular location">
    <subcellularLocation>
        <location evidence="1">Membrane</location>
        <topology evidence="1">Single-pass membrane protein</topology>
    </subcellularLocation>
</comment>
<dbReference type="InterPro" id="IPR038408">
    <property type="entry name" value="GNK2_sf"/>
</dbReference>
<dbReference type="PROSITE" id="PS00107">
    <property type="entry name" value="PROTEIN_KINASE_ATP"/>
    <property type="match status" value="1"/>
</dbReference>
<dbReference type="FunFam" id="3.30.430.20:FF:000003">
    <property type="entry name" value="Cysteine-rich RLK (RECEPTOR-like protein kinase) 10"/>
    <property type="match status" value="1"/>
</dbReference>
<dbReference type="InterPro" id="IPR017441">
    <property type="entry name" value="Protein_kinase_ATP_BS"/>
</dbReference>
<dbReference type="Proteomes" id="UP000515124">
    <property type="component" value="Unplaced"/>
</dbReference>
<feature type="domain" description="Gnk2-homologous" evidence="19">
    <location>
        <begin position="147"/>
        <end position="254"/>
    </location>
</feature>
<evidence type="ECO:0000256" key="7">
    <source>
        <dbReference type="ARBA" id="ARBA00022737"/>
    </source>
</evidence>
<sequence length="657" mass="73942">MGSSRSLLFFITLAIILLNLVAPTISQYDGMCTERAEYCWKCSDTGIYTPGDKYQENINSLLSSFSSSNTQNNYGFYNSSLGQDQNQVNAIALCRGDISEDSCHACLNKSTDIILQNCSRHQKEAIIWAEPCMVRYSNNLIFGIEQVDPLQHVRSQNSAKNAQQFELVLTPLLGILSDRAASGDSLKKFAAGHATVSGDEKIYALVQCTPDINKQNCSNCLEQSVSEIQTCCGGKKGGRVLRPSCNLRYEVGLFFESTANSLVDIPAPVPAPAPEEAKKKSDTKQTVIIIAVVLVVFVTIFSSICFFFRVRKRRIKLEQDENSEDVNLVESLQYDFETIRSATDDFSEANKLGRGGFGVVYKGRLFNGQPIAVKRLSKNSEQGDREFKNEVMLLAQLQHRNLVRLLGYCLKAEERLLIYEYVPNTSLDHFIFDPNNHEHLDWETRYMIIGGIARGILYLHEDSRVRIIHHDLKASNILLDKDMNPKIADFGMARLFVIDQSQGDTKTVRGTYGYMAHEYVIHGRFSVKTDVFSFGVLVLEIVSGKKIGSFRYGENEEDLLTYAWRNWREETFQNIIDPVLTRSSQMETMRCIHIGLLCVQNNVVDRPTMASVVSMLNSQSLALPVPSQPAFCMHSTRSLSPCVSKYEPSNITEPYPR</sequence>
<dbReference type="GO" id="GO:0005524">
    <property type="term" value="F:ATP binding"/>
    <property type="evidence" value="ECO:0007669"/>
    <property type="project" value="UniProtKB-UniRule"/>
</dbReference>
<protein>
    <submittedName>
        <fullName evidence="21">Receptor-like protein kinase At4g00960</fullName>
    </submittedName>
</protein>
<keyword evidence="11 16" id="KW-1133">Transmembrane helix</keyword>
<reference evidence="21" key="1">
    <citation type="submission" date="2025-08" db="UniProtKB">
        <authorList>
            <consortium name="RefSeq"/>
        </authorList>
    </citation>
    <scope>IDENTIFICATION</scope>
</reference>
<evidence type="ECO:0000256" key="8">
    <source>
        <dbReference type="ARBA" id="ARBA00022741"/>
    </source>
</evidence>
<keyword evidence="2" id="KW-0723">Serine/threonine-protein kinase</keyword>
<dbReference type="SUPFAM" id="SSF56112">
    <property type="entry name" value="Protein kinase-like (PK-like)"/>
    <property type="match status" value="1"/>
</dbReference>
<evidence type="ECO:0000256" key="10">
    <source>
        <dbReference type="ARBA" id="ARBA00022840"/>
    </source>
</evidence>
<dbReference type="Gene3D" id="3.30.430.20">
    <property type="entry name" value="Gnk2 domain, C-X8-C-X2-C motif"/>
    <property type="match status" value="2"/>
</dbReference>
<keyword evidence="14" id="KW-0325">Glycoprotein</keyword>
<dbReference type="PANTHER" id="PTHR27002">
    <property type="entry name" value="RECEPTOR-LIKE SERINE/THREONINE-PROTEIN KINASE SD1-8"/>
    <property type="match status" value="1"/>
</dbReference>
<dbReference type="InterPro" id="IPR011009">
    <property type="entry name" value="Kinase-like_dom_sf"/>
</dbReference>
<evidence type="ECO:0000256" key="17">
    <source>
        <dbReference type="SAM" id="SignalP"/>
    </source>
</evidence>
<dbReference type="PANTHER" id="PTHR27002:SF1104">
    <property type="entry name" value="CYSTEINE-RICH RECEPTOR-LIKE PROTEIN KINASE 27-RELATED"/>
    <property type="match status" value="1"/>
</dbReference>
<dbReference type="GO" id="GO:0009737">
    <property type="term" value="P:response to abscisic acid"/>
    <property type="evidence" value="ECO:0007669"/>
    <property type="project" value="UniProtKB-ARBA"/>
</dbReference>
<evidence type="ECO:0000256" key="14">
    <source>
        <dbReference type="ARBA" id="ARBA00023180"/>
    </source>
</evidence>
<keyword evidence="20" id="KW-1185">Reference proteome</keyword>
<feature type="chain" id="PRO_5027960689" evidence="17">
    <location>
        <begin position="27"/>
        <end position="657"/>
    </location>
</feature>
<dbReference type="Gene3D" id="3.30.200.20">
    <property type="entry name" value="Phosphorylase Kinase, domain 1"/>
    <property type="match status" value="1"/>
</dbReference>
<evidence type="ECO:0000256" key="5">
    <source>
        <dbReference type="ARBA" id="ARBA00022692"/>
    </source>
</evidence>
<feature type="binding site" evidence="15">
    <location>
        <position position="374"/>
    </location>
    <ligand>
        <name>ATP</name>
        <dbReference type="ChEBI" id="CHEBI:30616"/>
    </ligand>
</feature>
<dbReference type="GO" id="GO:0005886">
    <property type="term" value="C:plasma membrane"/>
    <property type="evidence" value="ECO:0007669"/>
    <property type="project" value="TreeGrafter"/>
</dbReference>
<dbReference type="PROSITE" id="PS50011">
    <property type="entry name" value="PROTEIN_KINASE_DOM"/>
    <property type="match status" value="1"/>
</dbReference>
<evidence type="ECO:0000256" key="3">
    <source>
        <dbReference type="ARBA" id="ARBA00022553"/>
    </source>
</evidence>
<keyword evidence="12 16" id="KW-0472">Membrane</keyword>
<keyword evidence="7" id="KW-0677">Repeat</keyword>
<dbReference type="InterPro" id="IPR001245">
    <property type="entry name" value="Ser-Thr/Tyr_kinase_cat_dom"/>
</dbReference>
<dbReference type="Pfam" id="PF07714">
    <property type="entry name" value="PK_Tyr_Ser-Thr"/>
    <property type="match status" value="1"/>
</dbReference>
<dbReference type="Gene3D" id="1.10.510.10">
    <property type="entry name" value="Transferase(Phosphotransferase) domain 1"/>
    <property type="match status" value="1"/>
</dbReference>
<feature type="domain" description="Gnk2-homologous" evidence="19">
    <location>
        <begin position="36"/>
        <end position="141"/>
    </location>
</feature>
<feature type="transmembrane region" description="Helical" evidence="16">
    <location>
        <begin position="287"/>
        <end position="308"/>
    </location>
</feature>
<evidence type="ECO:0000256" key="12">
    <source>
        <dbReference type="ARBA" id="ARBA00023136"/>
    </source>
</evidence>
<dbReference type="GeneID" id="110764954"/>
<keyword evidence="9" id="KW-0418">Kinase</keyword>
<dbReference type="AlphaFoldDB" id="A0A6P5T9E5"/>
<dbReference type="PROSITE" id="PS00108">
    <property type="entry name" value="PROTEIN_KINASE_ST"/>
    <property type="match status" value="1"/>
</dbReference>
<evidence type="ECO:0000256" key="2">
    <source>
        <dbReference type="ARBA" id="ARBA00022527"/>
    </source>
</evidence>
<dbReference type="GO" id="GO:0004674">
    <property type="term" value="F:protein serine/threonine kinase activity"/>
    <property type="evidence" value="ECO:0007669"/>
    <property type="project" value="UniProtKB-KW"/>
</dbReference>
<dbReference type="PROSITE" id="PS51473">
    <property type="entry name" value="GNK2"/>
    <property type="match status" value="2"/>
</dbReference>
<keyword evidence="4" id="KW-0808">Transferase</keyword>
<dbReference type="SMART" id="SM00220">
    <property type="entry name" value="S_TKc"/>
    <property type="match status" value="1"/>
</dbReference>
<dbReference type="InterPro" id="IPR002902">
    <property type="entry name" value="GNK2"/>
</dbReference>
<keyword evidence="6 17" id="KW-0732">Signal</keyword>
<feature type="domain" description="Protein kinase" evidence="18">
    <location>
        <begin position="346"/>
        <end position="631"/>
    </location>
</feature>
<keyword evidence="5 16" id="KW-0812">Transmembrane</keyword>
<evidence type="ECO:0000256" key="16">
    <source>
        <dbReference type="SAM" id="Phobius"/>
    </source>
</evidence>
<organism evidence="20 21">
    <name type="scientific">Prunus avium</name>
    <name type="common">Cherry</name>
    <name type="synonym">Cerasus avium</name>
    <dbReference type="NCBI Taxonomy" id="42229"/>
    <lineage>
        <taxon>Eukaryota</taxon>
        <taxon>Viridiplantae</taxon>
        <taxon>Streptophyta</taxon>
        <taxon>Embryophyta</taxon>
        <taxon>Tracheophyta</taxon>
        <taxon>Spermatophyta</taxon>
        <taxon>Magnoliopsida</taxon>
        <taxon>eudicotyledons</taxon>
        <taxon>Gunneridae</taxon>
        <taxon>Pentapetalae</taxon>
        <taxon>rosids</taxon>
        <taxon>fabids</taxon>
        <taxon>Rosales</taxon>
        <taxon>Rosaceae</taxon>
        <taxon>Amygdaloideae</taxon>
        <taxon>Amygdaleae</taxon>
        <taxon>Prunus</taxon>
    </lineage>
</organism>
<keyword evidence="13" id="KW-0675">Receptor</keyword>
<dbReference type="RefSeq" id="XP_021823705.1">
    <property type="nucleotide sequence ID" value="XM_021968013.1"/>
</dbReference>
<dbReference type="CDD" id="cd14066">
    <property type="entry name" value="STKc_IRAK"/>
    <property type="match status" value="1"/>
</dbReference>
<dbReference type="FunFam" id="3.30.430.20:FF:000002">
    <property type="entry name" value="Cysteine-rich receptor-like protein kinase 10"/>
    <property type="match status" value="1"/>
</dbReference>
<dbReference type="FunFam" id="1.10.510.10:FF:000343">
    <property type="entry name" value="Cysteine-rich receptor-like protein kinase 28"/>
    <property type="match status" value="1"/>
</dbReference>
<keyword evidence="3" id="KW-0597">Phosphoprotein</keyword>
<evidence type="ECO:0000256" key="9">
    <source>
        <dbReference type="ARBA" id="ARBA00022777"/>
    </source>
</evidence>
<feature type="signal peptide" evidence="17">
    <location>
        <begin position="1"/>
        <end position="26"/>
    </location>
</feature>
<dbReference type="KEGG" id="pavi:110764954"/>
<evidence type="ECO:0000313" key="20">
    <source>
        <dbReference type="Proteomes" id="UP000515124"/>
    </source>
</evidence>
<evidence type="ECO:0000256" key="6">
    <source>
        <dbReference type="ARBA" id="ARBA00022729"/>
    </source>
</evidence>
<evidence type="ECO:0000256" key="11">
    <source>
        <dbReference type="ARBA" id="ARBA00022989"/>
    </source>
</evidence>
<proteinExistence type="predicted"/>
<evidence type="ECO:0000256" key="15">
    <source>
        <dbReference type="PROSITE-ProRule" id="PRU10141"/>
    </source>
</evidence>
<name>A0A6P5T9E5_PRUAV</name>
<accession>A0A6P5T9E5</accession>
<evidence type="ECO:0000256" key="4">
    <source>
        <dbReference type="ARBA" id="ARBA00022679"/>
    </source>
</evidence>
<dbReference type="InterPro" id="IPR000719">
    <property type="entry name" value="Prot_kinase_dom"/>
</dbReference>
<keyword evidence="8 15" id="KW-0547">Nucleotide-binding</keyword>
<evidence type="ECO:0000259" key="18">
    <source>
        <dbReference type="PROSITE" id="PS50011"/>
    </source>
</evidence>
<dbReference type="FunFam" id="3.30.200.20:FF:000142">
    <property type="entry name" value="Cysteine-rich receptor-like protein kinase 10"/>
    <property type="match status" value="1"/>
</dbReference>
<dbReference type="InterPro" id="IPR008271">
    <property type="entry name" value="Ser/Thr_kinase_AS"/>
</dbReference>